<dbReference type="Pfam" id="PF01636">
    <property type="entry name" value="APH"/>
    <property type="match status" value="1"/>
</dbReference>
<dbReference type="Proteomes" id="UP000651977">
    <property type="component" value="Unassembled WGS sequence"/>
</dbReference>
<gene>
    <name evidence="2" type="ORF">GCM10007414_31130</name>
</gene>
<evidence type="ECO:0000259" key="1">
    <source>
        <dbReference type="Pfam" id="PF01636"/>
    </source>
</evidence>
<comment type="caution">
    <text evidence="2">The sequence shown here is derived from an EMBL/GenBank/DDBJ whole genome shotgun (WGS) entry which is preliminary data.</text>
</comment>
<sequence length="274" mass="31229">MLDSVLPSSLVQQLQQHLGRILKIDRFAAGHQHSWLLLTQSESWVLRLNQQQPCYGLDYQRESAVLQQLKGQPWMIEQHPLSLAGDFLLYRYQAGQVLSDLSQFSPQLWQQLLQVLGSLPSLGKGLPEFDMCHYLQRYLLDITHPAAQHFKQQALRWFAAQSWPSGRAFNHHDLHLDNMLLGPQQQLLLLDWEYAATSMPGWDAASVAQRCPVNAQQRADLIALSGFSEKCFSQLEVAVELLDLAWYWQYQPSYSALAERSEGWLAKLSASGVS</sequence>
<keyword evidence="3" id="KW-1185">Reference proteome</keyword>
<proteinExistence type="predicted"/>
<organism evidence="2 3">
    <name type="scientific">Agarivorans gilvus</name>
    <dbReference type="NCBI Taxonomy" id="680279"/>
    <lineage>
        <taxon>Bacteria</taxon>
        <taxon>Pseudomonadati</taxon>
        <taxon>Pseudomonadota</taxon>
        <taxon>Gammaproteobacteria</taxon>
        <taxon>Alteromonadales</taxon>
        <taxon>Alteromonadaceae</taxon>
        <taxon>Agarivorans</taxon>
    </lineage>
</organism>
<protein>
    <recommendedName>
        <fullName evidence="1">Aminoglycoside phosphotransferase domain-containing protein</fullName>
    </recommendedName>
</protein>
<dbReference type="EMBL" id="BMDY01000021">
    <property type="protein sequence ID" value="GGB15451.1"/>
    <property type="molecule type" value="Genomic_DNA"/>
</dbReference>
<feature type="domain" description="Aminoglycoside phosphotransferase" evidence="1">
    <location>
        <begin position="27"/>
        <end position="222"/>
    </location>
</feature>
<accession>A0ABQ1I4C8</accession>
<dbReference type="RefSeq" id="WP_055734614.1">
    <property type="nucleotide sequence ID" value="NZ_BMDY01000021.1"/>
</dbReference>
<dbReference type="InterPro" id="IPR002575">
    <property type="entry name" value="Aminoglycoside_PTrfase"/>
</dbReference>
<evidence type="ECO:0000313" key="2">
    <source>
        <dbReference type="EMBL" id="GGB15451.1"/>
    </source>
</evidence>
<evidence type="ECO:0000313" key="3">
    <source>
        <dbReference type="Proteomes" id="UP000651977"/>
    </source>
</evidence>
<reference evidence="3" key="1">
    <citation type="journal article" date="2019" name="Int. J. Syst. Evol. Microbiol.">
        <title>The Global Catalogue of Microorganisms (GCM) 10K type strain sequencing project: providing services to taxonomists for standard genome sequencing and annotation.</title>
        <authorList>
            <consortium name="The Broad Institute Genomics Platform"/>
            <consortium name="The Broad Institute Genome Sequencing Center for Infectious Disease"/>
            <person name="Wu L."/>
            <person name="Ma J."/>
        </authorList>
    </citation>
    <scope>NUCLEOTIDE SEQUENCE [LARGE SCALE GENOMIC DNA]</scope>
    <source>
        <strain evidence="3">CGMCC 1.10131</strain>
    </source>
</reference>
<dbReference type="SUPFAM" id="SSF56112">
    <property type="entry name" value="Protein kinase-like (PK-like)"/>
    <property type="match status" value="1"/>
</dbReference>
<dbReference type="Gene3D" id="3.90.1200.10">
    <property type="match status" value="1"/>
</dbReference>
<dbReference type="InterPro" id="IPR011009">
    <property type="entry name" value="Kinase-like_dom_sf"/>
</dbReference>
<name>A0ABQ1I4C8_9ALTE</name>